<dbReference type="Gene3D" id="3.40.33.10">
    <property type="entry name" value="CAP"/>
    <property type="match status" value="1"/>
</dbReference>
<dbReference type="PANTHER" id="PTHR31157:SF1">
    <property type="entry name" value="SCP DOMAIN-CONTAINING PROTEIN"/>
    <property type="match status" value="1"/>
</dbReference>
<comment type="caution">
    <text evidence="4">The sequence shown here is derived from an EMBL/GenBank/DDBJ whole genome shotgun (WGS) entry which is preliminary data.</text>
</comment>
<dbReference type="CDD" id="cd05379">
    <property type="entry name" value="CAP_bacterial"/>
    <property type="match status" value="1"/>
</dbReference>
<sequence length="311" mass="35424">MAKSPFLILPLILLIIIANIANFYKEDIENIKDTLYWVIHRISLNPEVIEPLQKPSTRIETPTKTTTETPKTISTTPLRATHNEIPNPTLTAPQIIEWTNKERRNQGLDPLQENATLNLIATKKIEDMFRRQYFAHISPSSTSAGDIAREVGYEFISIGENLALGNFKNEEALVAAWMGSEGHRANILKPTYAEIGVAAKRSIFEGRLTWMSVQIFGIPQSLCPHPNELTRTYIEQHDASLTGLQETLEAQKEALLKEKETTEDRNAYSEKVREYNMLVNEYNNLIGETRKLIDTYNSETRAYNDCLSTYH</sequence>
<feature type="coiled-coil region" evidence="1">
    <location>
        <begin position="234"/>
        <end position="265"/>
    </location>
</feature>
<dbReference type="Pfam" id="PF00188">
    <property type="entry name" value="CAP"/>
    <property type="match status" value="1"/>
</dbReference>
<dbReference type="SUPFAM" id="SSF55797">
    <property type="entry name" value="PR-1-like"/>
    <property type="match status" value="1"/>
</dbReference>
<evidence type="ECO:0000313" key="5">
    <source>
        <dbReference type="Proteomes" id="UP000178517"/>
    </source>
</evidence>
<gene>
    <name evidence="4" type="ORF">A3A04_02465</name>
</gene>
<feature type="domain" description="SCP" evidence="3">
    <location>
        <begin position="99"/>
        <end position="202"/>
    </location>
</feature>
<evidence type="ECO:0000259" key="3">
    <source>
        <dbReference type="Pfam" id="PF00188"/>
    </source>
</evidence>
<dbReference type="InterPro" id="IPR014044">
    <property type="entry name" value="CAP_dom"/>
</dbReference>
<evidence type="ECO:0000313" key="4">
    <source>
        <dbReference type="EMBL" id="OGY66270.1"/>
    </source>
</evidence>
<dbReference type="EMBL" id="MHJI01000008">
    <property type="protein sequence ID" value="OGY66270.1"/>
    <property type="molecule type" value="Genomic_DNA"/>
</dbReference>
<keyword evidence="1" id="KW-0175">Coiled coil</keyword>
<protein>
    <recommendedName>
        <fullName evidence="3">SCP domain-containing protein</fullName>
    </recommendedName>
</protein>
<feature type="compositionally biased region" description="Low complexity" evidence="2">
    <location>
        <begin position="60"/>
        <end position="77"/>
    </location>
</feature>
<name>A0A1G1ZR98_9BACT</name>
<accession>A0A1G1ZR98</accession>
<evidence type="ECO:0000256" key="1">
    <source>
        <dbReference type="SAM" id="Coils"/>
    </source>
</evidence>
<reference evidence="4 5" key="1">
    <citation type="journal article" date="2016" name="Nat. Commun.">
        <title>Thousands of microbial genomes shed light on interconnected biogeochemical processes in an aquifer system.</title>
        <authorList>
            <person name="Anantharaman K."/>
            <person name="Brown C.T."/>
            <person name="Hug L.A."/>
            <person name="Sharon I."/>
            <person name="Castelle C.J."/>
            <person name="Probst A.J."/>
            <person name="Thomas B.C."/>
            <person name="Singh A."/>
            <person name="Wilkins M.J."/>
            <person name="Karaoz U."/>
            <person name="Brodie E.L."/>
            <person name="Williams K.H."/>
            <person name="Hubbard S.S."/>
            <person name="Banfield J.F."/>
        </authorList>
    </citation>
    <scope>NUCLEOTIDE SEQUENCE [LARGE SCALE GENOMIC DNA]</scope>
</reference>
<dbReference type="PANTHER" id="PTHR31157">
    <property type="entry name" value="SCP DOMAIN-CONTAINING PROTEIN"/>
    <property type="match status" value="1"/>
</dbReference>
<organism evidence="4 5">
    <name type="scientific">Candidatus Harrisonbacteria bacterium RIFCSPLOWO2_01_FULL_40_28</name>
    <dbReference type="NCBI Taxonomy" id="1798406"/>
    <lineage>
        <taxon>Bacteria</taxon>
        <taxon>Candidatus Harrisoniibacteriota</taxon>
    </lineage>
</organism>
<proteinExistence type="predicted"/>
<evidence type="ECO:0000256" key="2">
    <source>
        <dbReference type="SAM" id="MobiDB-lite"/>
    </source>
</evidence>
<dbReference type="STRING" id="1798406.A3A04_02465"/>
<dbReference type="Proteomes" id="UP000178517">
    <property type="component" value="Unassembled WGS sequence"/>
</dbReference>
<feature type="region of interest" description="Disordered" evidence="2">
    <location>
        <begin position="60"/>
        <end position="86"/>
    </location>
</feature>
<dbReference type="InterPro" id="IPR035940">
    <property type="entry name" value="CAP_sf"/>
</dbReference>
<dbReference type="AlphaFoldDB" id="A0A1G1ZR98"/>